<dbReference type="Proteomes" id="UP000325315">
    <property type="component" value="Unassembled WGS sequence"/>
</dbReference>
<name>A0A5B6UYV5_9ROSI</name>
<gene>
    <name evidence="2" type="ORF">EPI10_028819</name>
</gene>
<evidence type="ECO:0000256" key="1">
    <source>
        <dbReference type="SAM" id="MobiDB-lite"/>
    </source>
</evidence>
<sequence length="89" mass="9929">MDPSRVVADDAESNAPAPAQGAAPSESKNVSSPQDVELLLLNKPPVDKIQKYEAKEFRDTVDDDSERAKFWLEYTTRVFDELSCIPIEC</sequence>
<comment type="caution">
    <text evidence="2">The sequence shown here is derived from an EMBL/GenBank/DDBJ whole genome shotgun (WGS) entry which is preliminary data.</text>
</comment>
<evidence type="ECO:0000313" key="2">
    <source>
        <dbReference type="EMBL" id="KAA3462326.1"/>
    </source>
</evidence>
<dbReference type="OrthoDB" id="2272416at2759"/>
<proteinExistence type="predicted"/>
<dbReference type="AlphaFoldDB" id="A0A5B6UYV5"/>
<organism evidence="2 3">
    <name type="scientific">Gossypium australe</name>
    <dbReference type="NCBI Taxonomy" id="47621"/>
    <lineage>
        <taxon>Eukaryota</taxon>
        <taxon>Viridiplantae</taxon>
        <taxon>Streptophyta</taxon>
        <taxon>Embryophyta</taxon>
        <taxon>Tracheophyta</taxon>
        <taxon>Spermatophyta</taxon>
        <taxon>Magnoliopsida</taxon>
        <taxon>eudicotyledons</taxon>
        <taxon>Gunneridae</taxon>
        <taxon>Pentapetalae</taxon>
        <taxon>rosids</taxon>
        <taxon>malvids</taxon>
        <taxon>Malvales</taxon>
        <taxon>Malvaceae</taxon>
        <taxon>Malvoideae</taxon>
        <taxon>Gossypium</taxon>
    </lineage>
</organism>
<protein>
    <submittedName>
        <fullName evidence="2">2,3-bisphosphoglycerate-independent phosphoglycerate mutase</fullName>
    </submittedName>
</protein>
<evidence type="ECO:0000313" key="3">
    <source>
        <dbReference type="Proteomes" id="UP000325315"/>
    </source>
</evidence>
<accession>A0A5B6UYV5</accession>
<reference evidence="3" key="1">
    <citation type="journal article" date="2019" name="Plant Biotechnol. J.">
        <title>Genome sequencing of the Australian wild diploid species Gossypium australe highlights disease resistance and delayed gland morphogenesis.</title>
        <authorList>
            <person name="Cai Y."/>
            <person name="Cai X."/>
            <person name="Wang Q."/>
            <person name="Wang P."/>
            <person name="Zhang Y."/>
            <person name="Cai C."/>
            <person name="Xu Y."/>
            <person name="Wang K."/>
            <person name="Zhou Z."/>
            <person name="Wang C."/>
            <person name="Geng S."/>
            <person name="Li B."/>
            <person name="Dong Q."/>
            <person name="Hou Y."/>
            <person name="Wang H."/>
            <person name="Ai P."/>
            <person name="Liu Z."/>
            <person name="Yi F."/>
            <person name="Sun M."/>
            <person name="An G."/>
            <person name="Cheng J."/>
            <person name="Zhang Y."/>
            <person name="Shi Q."/>
            <person name="Xie Y."/>
            <person name="Shi X."/>
            <person name="Chang Y."/>
            <person name="Huang F."/>
            <person name="Chen Y."/>
            <person name="Hong S."/>
            <person name="Mi L."/>
            <person name="Sun Q."/>
            <person name="Zhang L."/>
            <person name="Zhou B."/>
            <person name="Peng R."/>
            <person name="Zhang X."/>
            <person name="Liu F."/>
        </authorList>
    </citation>
    <scope>NUCLEOTIDE SEQUENCE [LARGE SCALE GENOMIC DNA]</scope>
    <source>
        <strain evidence="3">cv. PA1801</strain>
    </source>
</reference>
<feature type="region of interest" description="Disordered" evidence="1">
    <location>
        <begin position="1"/>
        <end position="34"/>
    </location>
</feature>
<dbReference type="EMBL" id="SMMG02000009">
    <property type="protein sequence ID" value="KAA3462326.1"/>
    <property type="molecule type" value="Genomic_DNA"/>
</dbReference>
<keyword evidence="3" id="KW-1185">Reference proteome</keyword>